<sequence>MSTPQVAHVGGTGDDNVLLPAENNLDSNGCILRQNGWLCGFRVDNMDGPQNLTRQVASYVDGAAPLTVETNDILTEVITAHNKRESNYVHHGWSAGAITTISPWTSSRIYMTDRQSPDGKWITRRILAQRLRVRVFLEDLAPVPEFEAAIKEALSRSTRFEKFQEVYRCLKRWLVKPNYK</sequence>
<dbReference type="InterPro" id="IPR054586">
    <property type="entry name" value="MACPF_1_fungal"/>
</dbReference>
<dbReference type="OrthoDB" id="3260565at2759"/>
<comment type="caution">
    <text evidence="2">The sequence shown here is derived from an EMBL/GenBank/DDBJ whole genome shotgun (WGS) entry which is preliminary data.</text>
</comment>
<evidence type="ECO:0000313" key="2">
    <source>
        <dbReference type="EMBL" id="EUC54960.1"/>
    </source>
</evidence>
<dbReference type="Pfam" id="PF22693">
    <property type="entry name" value="MACPF_1"/>
    <property type="match status" value="1"/>
</dbReference>
<gene>
    <name evidence="2" type="ORF">RSOL_079200</name>
</gene>
<proteinExistence type="predicted"/>
<evidence type="ECO:0000259" key="1">
    <source>
        <dbReference type="Pfam" id="PF22693"/>
    </source>
</evidence>
<reference evidence="3" key="1">
    <citation type="journal article" date="2014" name="Genome Announc.">
        <title>Draft genome sequence of the plant-pathogenic soil fungus Rhizoctonia solani anastomosis group 3 strain Rhs1AP.</title>
        <authorList>
            <person name="Cubeta M.A."/>
            <person name="Thomas E."/>
            <person name="Dean R.A."/>
            <person name="Jabaji S."/>
            <person name="Neate S.M."/>
            <person name="Tavantzis S."/>
            <person name="Toda T."/>
            <person name="Vilgalys R."/>
            <person name="Bharathan N."/>
            <person name="Fedorova-Abrams N."/>
            <person name="Pakala S.B."/>
            <person name="Pakala S.M."/>
            <person name="Zafar N."/>
            <person name="Joardar V."/>
            <person name="Losada L."/>
            <person name="Nierman W.C."/>
        </authorList>
    </citation>
    <scope>NUCLEOTIDE SEQUENCE [LARGE SCALE GENOMIC DNA]</scope>
    <source>
        <strain evidence="3">AG-3</strain>
    </source>
</reference>
<dbReference type="AlphaFoldDB" id="X8IYY5"/>
<organism evidence="2 3">
    <name type="scientific">Rhizoctonia solani AG-3 Rhs1AP</name>
    <dbReference type="NCBI Taxonomy" id="1086054"/>
    <lineage>
        <taxon>Eukaryota</taxon>
        <taxon>Fungi</taxon>
        <taxon>Dikarya</taxon>
        <taxon>Basidiomycota</taxon>
        <taxon>Agaricomycotina</taxon>
        <taxon>Agaricomycetes</taxon>
        <taxon>Cantharellales</taxon>
        <taxon>Ceratobasidiaceae</taxon>
        <taxon>Rhizoctonia</taxon>
    </lineage>
</organism>
<name>X8IYY5_9AGAM</name>
<protein>
    <submittedName>
        <fullName evidence="2">Jacalin domain protein, putative</fullName>
    </submittedName>
</protein>
<accession>X8IYY5</accession>
<evidence type="ECO:0000313" key="3">
    <source>
        <dbReference type="Proteomes" id="UP000030108"/>
    </source>
</evidence>
<feature type="domain" description="MACPF-like" evidence="1">
    <location>
        <begin position="40"/>
        <end position="159"/>
    </location>
</feature>
<dbReference type="EMBL" id="JATN01000322">
    <property type="protein sequence ID" value="EUC54960.1"/>
    <property type="molecule type" value="Genomic_DNA"/>
</dbReference>
<dbReference type="Proteomes" id="UP000030108">
    <property type="component" value="Unassembled WGS sequence"/>
</dbReference>